<dbReference type="InterPro" id="IPR001173">
    <property type="entry name" value="Glyco_trans_2-like"/>
</dbReference>
<dbReference type="RefSeq" id="WP_085364618.1">
    <property type="nucleotide sequence ID" value="NZ_NAFD01000165.1"/>
</dbReference>
<evidence type="ECO:0000313" key="3">
    <source>
        <dbReference type="Proteomes" id="UP000193553"/>
    </source>
</evidence>
<feature type="domain" description="Glycosyltransferase 2-like" evidence="1">
    <location>
        <begin position="6"/>
        <end position="116"/>
    </location>
</feature>
<proteinExistence type="predicted"/>
<gene>
    <name evidence="2" type="ORF">BSZ18_09430</name>
</gene>
<dbReference type="AlphaFoldDB" id="A0A1X3HB35"/>
<dbReference type="Pfam" id="PF00535">
    <property type="entry name" value="Glycos_transf_2"/>
    <property type="match status" value="1"/>
</dbReference>
<comment type="caution">
    <text evidence="2">The sequence shown here is derived from an EMBL/GenBank/DDBJ whole genome shotgun (WGS) entry which is preliminary data.</text>
</comment>
<dbReference type="EMBL" id="NAFI01000159">
    <property type="protein sequence ID" value="OSJ14462.1"/>
    <property type="molecule type" value="Genomic_DNA"/>
</dbReference>
<dbReference type="SUPFAM" id="SSF53448">
    <property type="entry name" value="Nucleotide-diphospho-sugar transferases"/>
    <property type="match status" value="1"/>
</dbReference>
<dbReference type="PANTHER" id="PTHR43685">
    <property type="entry name" value="GLYCOSYLTRANSFERASE"/>
    <property type="match status" value="1"/>
</dbReference>
<dbReference type="InterPro" id="IPR050834">
    <property type="entry name" value="Glycosyltransf_2"/>
</dbReference>
<protein>
    <recommendedName>
        <fullName evidence="1">Glycosyltransferase 2-like domain-containing protein</fullName>
    </recommendedName>
</protein>
<dbReference type="Proteomes" id="UP000193553">
    <property type="component" value="Unassembled WGS sequence"/>
</dbReference>
<organism evidence="2 3">
    <name type="scientific">Bradyrhizobium canariense</name>
    <dbReference type="NCBI Taxonomy" id="255045"/>
    <lineage>
        <taxon>Bacteria</taxon>
        <taxon>Pseudomonadati</taxon>
        <taxon>Pseudomonadota</taxon>
        <taxon>Alphaproteobacteria</taxon>
        <taxon>Hyphomicrobiales</taxon>
        <taxon>Nitrobacteraceae</taxon>
        <taxon>Bradyrhizobium</taxon>
    </lineage>
</organism>
<evidence type="ECO:0000259" key="1">
    <source>
        <dbReference type="Pfam" id="PF00535"/>
    </source>
</evidence>
<name>A0A1X3HB35_9BRAD</name>
<dbReference type="OrthoDB" id="5291101at2"/>
<dbReference type="CDD" id="cd00761">
    <property type="entry name" value="Glyco_tranf_GTA_type"/>
    <property type="match status" value="1"/>
</dbReference>
<accession>A0A1X3HB35</accession>
<dbReference type="PANTHER" id="PTHR43685:SF2">
    <property type="entry name" value="GLYCOSYLTRANSFERASE 2-LIKE DOMAIN-CONTAINING PROTEIN"/>
    <property type="match status" value="1"/>
</dbReference>
<dbReference type="Gene3D" id="3.90.550.10">
    <property type="entry name" value="Spore Coat Polysaccharide Biosynthesis Protein SpsA, Chain A"/>
    <property type="match status" value="1"/>
</dbReference>
<sequence length="313" mass="34836">MAKVDIVVPCYNYGLFLEGCVRSVLEQSFGDLRVLIIDDASSDDSASAAQRLVHADPRVSVISHPENWGHIATYNQGIEWASSDYFLLLSADDLLVSGALERAVQVMDANPDIVLTYGKGVSWQDDLPFPKIEAQQANAWTRQDLVREMCAIGANVVNTPTAIGRTCIQKAVGGYRASLPHSGDMEMWLRFGAHGAVAKFDAVQAIYRKHSSSMSSSYWSEDWSDYPHRKAAFDSFFAEYMDRLPGGRGLRTVAYRMLAEAAFFRAIGRMRRGYVNSGLQLLRFSIDLDPRLHFGPPAASILRQASNKVFRRT</sequence>
<reference evidence="2 3" key="1">
    <citation type="submission" date="2017-03" db="EMBL/GenBank/DDBJ databases">
        <title>Whole genome sequences of fourteen strains of Bradyrhizobium canariense and one strain of Bradyrhizobium japonicum isolated from Lupinus (Papilionoideae: Genisteae) species in Algeria.</title>
        <authorList>
            <person name="Crovadore J."/>
            <person name="Chekireb D."/>
            <person name="Brachmann A."/>
            <person name="Chablais R."/>
            <person name="Cochard B."/>
            <person name="Lefort F."/>
        </authorList>
    </citation>
    <scope>NUCLEOTIDE SEQUENCE [LARGE SCALE GENOMIC DNA]</scope>
    <source>
        <strain evidence="2 3">UBMA195</strain>
    </source>
</reference>
<evidence type="ECO:0000313" key="2">
    <source>
        <dbReference type="EMBL" id="OSJ14462.1"/>
    </source>
</evidence>
<dbReference type="InterPro" id="IPR029044">
    <property type="entry name" value="Nucleotide-diphossugar_trans"/>
</dbReference>